<feature type="compositionally biased region" description="Acidic residues" evidence="1">
    <location>
        <begin position="142"/>
        <end position="158"/>
    </location>
</feature>
<feature type="region of interest" description="Disordered" evidence="1">
    <location>
        <begin position="69"/>
        <end position="158"/>
    </location>
</feature>
<feature type="domain" description="Myb-like DNA-binding" evidence="2">
    <location>
        <begin position="8"/>
        <end position="54"/>
    </location>
</feature>
<comment type="caution">
    <text evidence="3">The sequence shown here is derived from an EMBL/GenBank/DDBJ whole genome shotgun (WGS) entry which is preliminary data.</text>
</comment>
<evidence type="ECO:0000313" key="3">
    <source>
        <dbReference type="EMBL" id="KAL2838301.1"/>
    </source>
</evidence>
<dbReference type="Pfam" id="PF22980">
    <property type="entry name" value="Myb_DNA-bind_8"/>
    <property type="match status" value="1"/>
</dbReference>
<proteinExistence type="predicted"/>
<keyword evidence="4" id="KW-1185">Reference proteome</keyword>
<organism evidence="3 4">
    <name type="scientific">Aspergillus pseudoustus</name>
    <dbReference type="NCBI Taxonomy" id="1810923"/>
    <lineage>
        <taxon>Eukaryota</taxon>
        <taxon>Fungi</taxon>
        <taxon>Dikarya</taxon>
        <taxon>Ascomycota</taxon>
        <taxon>Pezizomycotina</taxon>
        <taxon>Eurotiomycetes</taxon>
        <taxon>Eurotiomycetidae</taxon>
        <taxon>Eurotiales</taxon>
        <taxon>Aspergillaceae</taxon>
        <taxon>Aspergillus</taxon>
        <taxon>Aspergillus subgen. Nidulantes</taxon>
    </lineage>
</organism>
<dbReference type="EMBL" id="JBFXLU010000147">
    <property type="protein sequence ID" value="KAL2838301.1"/>
    <property type="molecule type" value="Genomic_DNA"/>
</dbReference>
<feature type="compositionally biased region" description="Low complexity" evidence="1">
    <location>
        <begin position="70"/>
        <end position="81"/>
    </location>
</feature>
<sequence length="158" mass="16722">MPANSLPDPSVMFLYLCMTHSDLTKIDFNAVGDAVGLKHTAARMRYSRLKKQIESGIVDGKVNLKASDNAATTTSPAAAPPVCTGDSTEDDEDMVSAPASAATTPRKKKGNATARPKAKVEKASKKKSTTKGKGTSIKRENDDEGYDLVDEEMGDAAT</sequence>
<dbReference type="InterPro" id="IPR054505">
    <property type="entry name" value="Myb_DNA-bind_8"/>
</dbReference>
<reference evidence="3 4" key="1">
    <citation type="submission" date="2024-07" db="EMBL/GenBank/DDBJ databases">
        <title>Section-level genome sequencing and comparative genomics of Aspergillus sections Usti and Cavernicolus.</title>
        <authorList>
            <consortium name="Lawrence Berkeley National Laboratory"/>
            <person name="Nybo J.L."/>
            <person name="Vesth T.C."/>
            <person name="Theobald S."/>
            <person name="Frisvad J.C."/>
            <person name="Larsen T.O."/>
            <person name="Kjaerboelling I."/>
            <person name="Rothschild-Mancinelli K."/>
            <person name="Lyhne E.K."/>
            <person name="Kogle M.E."/>
            <person name="Barry K."/>
            <person name="Clum A."/>
            <person name="Na H."/>
            <person name="Ledsgaard L."/>
            <person name="Lin J."/>
            <person name="Lipzen A."/>
            <person name="Kuo A."/>
            <person name="Riley R."/>
            <person name="Mondo S."/>
            <person name="Labutti K."/>
            <person name="Haridas S."/>
            <person name="Pangalinan J."/>
            <person name="Salamov A.A."/>
            <person name="Simmons B.A."/>
            <person name="Magnuson J.K."/>
            <person name="Chen J."/>
            <person name="Drula E."/>
            <person name="Henrissat B."/>
            <person name="Wiebenga A."/>
            <person name="Lubbers R.J."/>
            <person name="Gomes A.C."/>
            <person name="Makela M.R."/>
            <person name="Stajich J."/>
            <person name="Grigoriev I.V."/>
            <person name="Mortensen U.H."/>
            <person name="De Vries R.P."/>
            <person name="Baker S.E."/>
            <person name="Andersen M.R."/>
        </authorList>
    </citation>
    <scope>NUCLEOTIDE SEQUENCE [LARGE SCALE GENOMIC DNA]</scope>
    <source>
        <strain evidence="3 4">CBS 123904</strain>
    </source>
</reference>
<gene>
    <name evidence="3" type="ORF">BJY01DRAFT_220119</name>
</gene>
<accession>A0ABR4JEJ8</accession>
<protein>
    <recommendedName>
        <fullName evidence="2">Myb-like DNA-binding domain-containing protein</fullName>
    </recommendedName>
</protein>
<dbReference type="Proteomes" id="UP001610446">
    <property type="component" value="Unassembled WGS sequence"/>
</dbReference>
<evidence type="ECO:0000259" key="2">
    <source>
        <dbReference type="Pfam" id="PF22980"/>
    </source>
</evidence>
<evidence type="ECO:0000313" key="4">
    <source>
        <dbReference type="Proteomes" id="UP001610446"/>
    </source>
</evidence>
<evidence type="ECO:0000256" key="1">
    <source>
        <dbReference type="SAM" id="MobiDB-lite"/>
    </source>
</evidence>
<name>A0ABR4JEJ8_9EURO</name>